<name>A0A2U9S877_9PROT</name>
<dbReference type="PANTHER" id="PTHR41523:SF8">
    <property type="entry name" value="ETHYLENE RESPONSE SENSOR PROTEIN"/>
    <property type="match status" value="1"/>
</dbReference>
<keyword evidence="7" id="KW-0067">ATP-binding</keyword>
<keyword evidence="9" id="KW-1133">Transmembrane helix</keyword>
<feature type="domain" description="Signal transduction histidine kinase subgroup 2 dimerisation and phosphoacceptor" evidence="10">
    <location>
        <begin position="420"/>
        <end position="492"/>
    </location>
</feature>
<dbReference type="EMBL" id="CP029830">
    <property type="protein sequence ID" value="AWU95740.1"/>
    <property type="molecule type" value="Genomic_DNA"/>
</dbReference>
<evidence type="ECO:0000256" key="3">
    <source>
        <dbReference type="ARBA" id="ARBA00022553"/>
    </source>
</evidence>
<dbReference type="InterPro" id="IPR036890">
    <property type="entry name" value="HATPase_C_sf"/>
</dbReference>
<protein>
    <recommendedName>
        <fullName evidence="2">histidine kinase</fullName>
        <ecNumber evidence="2">2.7.13.3</ecNumber>
    </recommendedName>
</protein>
<evidence type="ECO:0000256" key="9">
    <source>
        <dbReference type="SAM" id="Phobius"/>
    </source>
</evidence>
<dbReference type="SUPFAM" id="SSF55874">
    <property type="entry name" value="ATPase domain of HSP90 chaperone/DNA topoisomerase II/histidine kinase"/>
    <property type="match status" value="1"/>
</dbReference>
<evidence type="ECO:0000313" key="12">
    <source>
        <dbReference type="Proteomes" id="UP000249605"/>
    </source>
</evidence>
<reference evidence="11 12" key="1">
    <citation type="submission" date="2018-06" db="EMBL/GenBank/DDBJ databases">
        <title>Complete genome sequencing of Azospirillum sp. M2T2B2.</title>
        <authorList>
            <person name="Heo J."/>
            <person name="Kim S.-J."/>
            <person name="Kwon S.-W."/>
            <person name="Anandham R."/>
        </authorList>
    </citation>
    <scope>NUCLEOTIDE SEQUENCE [LARGE SCALE GENOMIC DNA]</scope>
    <source>
        <strain evidence="11 12">M2T2B2</strain>
        <plasmid evidence="11 12">unnamed1</plasmid>
    </source>
</reference>
<dbReference type="Gene3D" id="3.30.565.10">
    <property type="entry name" value="Histidine kinase-like ATPase, C-terminal domain"/>
    <property type="match status" value="1"/>
</dbReference>
<evidence type="ECO:0000256" key="4">
    <source>
        <dbReference type="ARBA" id="ARBA00022679"/>
    </source>
</evidence>
<sequence>MTAVKERSLTDMLQLPDSAGETGLNTLARRRPGCRRQRKRMPDSWEMGLIFSSDSLLGARSTQRNISSHLLGIVVTALGSMALIAIGLATYTISEQLDFAEAEMSMTAHALSAALDQQLLVTRAALESIGAAVTEYGDPEQLRRIARTVQAMHPNWSAVSLRDADGSMLFSTAVPYGTPAPLAADVSTQIAEAIGSGHPQVTGLMSDPVSTPPLAAVLVPVRAGDGRNFALVAEVAASKWEELLRDQHIPAGWVAGILDRNGIVIARTRASERYVGQPDRSWMREAIQSAPEGRSEGPSLEGEQQTLAFSRSAVSGWTVTLAAPAAFFQEPLHRSLWASMALCGLTLGAASLLVLRYARRLSRSVVGLARMADAMQAPGAALPPPPPVDMEELTSVYDSMRQATDQLRKADEQRMTAMRELQHRVKNDLQAIMALLALESQKSRNDETQHILKELEGRIEALRLAHSRLYEANLIGRIELGGYLRELCANTVALHGGGHAGAIRFEAAVGEVHVGHDTAVSLGLIANEFITNSAKHAFPDRAGTISLDLAMPEPGQVRLRLSDDGVGLAPNRTRSSGMRLISMLAEQIGATPDWGAEGGTSLGLSFRVGKEPEMA</sequence>
<dbReference type="OrthoDB" id="341208at2"/>
<dbReference type="Proteomes" id="UP000249605">
    <property type="component" value="Plasmid unnamed1"/>
</dbReference>
<keyword evidence="3" id="KW-0597">Phosphoprotein</keyword>
<keyword evidence="9" id="KW-0812">Transmembrane</keyword>
<evidence type="ECO:0000256" key="1">
    <source>
        <dbReference type="ARBA" id="ARBA00000085"/>
    </source>
</evidence>
<dbReference type="InterPro" id="IPR011495">
    <property type="entry name" value="Sig_transdc_His_kin_sub2_dim/P"/>
</dbReference>
<dbReference type="GO" id="GO:0005524">
    <property type="term" value="F:ATP binding"/>
    <property type="evidence" value="ECO:0007669"/>
    <property type="project" value="UniProtKB-KW"/>
</dbReference>
<evidence type="ECO:0000313" key="11">
    <source>
        <dbReference type="EMBL" id="AWU95740.1"/>
    </source>
</evidence>
<evidence type="ECO:0000256" key="6">
    <source>
        <dbReference type="ARBA" id="ARBA00022777"/>
    </source>
</evidence>
<keyword evidence="12" id="KW-1185">Reference proteome</keyword>
<feature type="coiled-coil region" evidence="8">
    <location>
        <begin position="400"/>
        <end position="472"/>
    </location>
</feature>
<keyword evidence="5" id="KW-0547">Nucleotide-binding</keyword>
<comment type="catalytic activity">
    <reaction evidence="1">
        <text>ATP + protein L-histidine = ADP + protein N-phospho-L-histidine.</text>
        <dbReference type="EC" id="2.7.13.3"/>
    </reaction>
</comment>
<gene>
    <name evidence="11" type="ORF">DM194_15780</name>
</gene>
<dbReference type="Gene3D" id="3.30.450.20">
    <property type="entry name" value="PAS domain"/>
    <property type="match status" value="2"/>
</dbReference>
<evidence type="ECO:0000256" key="2">
    <source>
        <dbReference type="ARBA" id="ARBA00012438"/>
    </source>
</evidence>
<dbReference type="PANTHER" id="PTHR41523">
    <property type="entry name" value="TWO-COMPONENT SYSTEM SENSOR PROTEIN"/>
    <property type="match status" value="1"/>
</dbReference>
<evidence type="ECO:0000256" key="5">
    <source>
        <dbReference type="ARBA" id="ARBA00022741"/>
    </source>
</evidence>
<dbReference type="GO" id="GO:0004673">
    <property type="term" value="F:protein histidine kinase activity"/>
    <property type="evidence" value="ECO:0007669"/>
    <property type="project" value="UniProtKB-EC"/>
</dbReference>
<proteinExistence type="predicted"/>
<dbReference type="KEGG" id="azm:DM194_15780"/>
<dbReference type="EC" id="2.7.13.3" evidence="2"/>
<dbReference type="Pfam" id="PF07568">
    <property type="entry name" value="HisKA_2"/>
    <property type="match status" value="1"/>
</dbReference>
<evidence type="ECO:0000256" key="8">
    <source>
        <dbReference type="SAM" id="Coils"/>
    </source>
</evidence>
<keyword evidence="4" id="KW-0808">Transferase</keyword>
<keyword evidence="8" id="KW-0175">Coiled coil</keyword>
<geneLocation type="plasmid" evidence="11 12">
    <name>unnamed1</name>
</geneLocation>
<feature type="transmembrane region" description="Helical" evidence="9">
    <location>
        <begin position="70"/>
        <end position="91"/>
    </location>
</feature>
<organism evidence="11 12">
    <name type="scientific">Azospirillum ramasamyi</name>
    <dbReference type="NCBI Taxonomy" id="682998"/>
    <lineage>
        <taxon>Bacteria</taxon>
        <taxon>Pseudomonadati</taxon>
        <taxon>Pseudomonadota</taxon>
        <taxon>Alphaproteobacteria</taxon>
        <taxon>Rhodospirillales</taxon>
        <taxon>Azospirillaceae</taxon>
        <taxon>Azospirillum</taxon>
    </lineage>
</organism>
<dbReference type="CDD" id="cd18773">
    <property type="entry name" value="PDC1_HK_sensor"/>
    <property type="match status" value="1"/>
</dbReference>
<dbReference type="CDD" id="cd18774">
    <property type="entry name" value="PDC2_HK_sensor"/>
    <property type="match status" value="1"/>
</dbReference>
<accession>A0A2U9S877</accession>
<keyword evidence="11" id="KW-0614">Plasmid</keyword>
<keyword evidence="9" id="KW-0472">Membrane</keyword>
<keyword evidence="6" id="KW-0418">Kinase</keyword>
<evidence type="ECO:0000256" key="7">
    <source>
        <dbReference type="ARBA" id="ARBA00022840"/>
    </source>
</evidence>
<evidence type="ECO:0000259" key="10">
    <source>
        <dbReference type="Pfam" id="PF07568"/>
    </source>
</evidence>
<dbReference type="AlphaFoldDB" id="A0A2U9S877"/>